<dbReference type="AlphaFoldDB" id="A0A0N8QTK3"/>
<organism evidence="1 4">
    <name type="scientific">Pseudomonas caricapapayae</name>
    <dbReference type="NCBI Taxonomy" id="46678"/>
    <lineage>
        <taxon>Bacteria</taxon>
        <taxon>Pseudomonadati</taxon>
        <taxon>Pseudomonadota</taxon>
        <taxon>Gammaproteobacteria</taxon>
        <taxon>Pseudomonadales</taxon>
        <taxon>Pseudomonadaceae</taxon>
        <taxon>Pseudomonas</taxon>
    </lineage>
</organism>
<dbReference type="RefSeq" id="WP_044322229.1">
    <property type="nucleotide sequence ID" value="NZ_LJPW01000039.1"/>
</dbReference>
<reference evidence="3 4" key="1">
    <citation type="submission" date="2018-08" db="EMBL/GenBank/DDBJ databases">
        <title>Recombination of ecologically and evolutionarily significant loci maintains genetic cohesion in the Pseudomonas syringae species complex.</title>
        <authorList>
            <person name="Dillon M."/>
            <person name="Thakur S."/>
            <person name="Almeida R.N.D."/>
            <person name="Weir B.S."/>
            <person name="Guttman D.S."/>
        </authorList>
    </citation>
    <scope>NUCLEOTIDE SEQUENCE [LARGE SCALE GENOMIC DNA]</scope>
    <source>
        <strain evidence="1 4">ICMP 4086</strain>
        <strain evidence="2 3">ICMP 7496</strain>
    </source>
</reference>
<dbReference type="OrthoDB" id="6902886at2"/>
<name>A0A0N8QTK3_9PSED</name>
<dbReference type="EMBL" id="RBOC01000053">
    <property type="protein sequence ID" value="RMM12116.1"/>
    <property type="molecule type" value="Genomic_DNA"/>
</dbReference>
<comment type="caution">
    <text evidence="1">The sequence shown here is derived from an EMBL/GenBank/DDBJ whole genome shotgun (WGS) entry which is preliminary data.</text>
</comment>
<gene>
    <name evidence="2" type="ORF">ALP05_02326</name>
    <name evidence="1" type="ORF">ALQ84_02730</name>
</gene>
<dbReference type="Proteomes" id="UP000278587">
    <property type="component" value="Unassembled WGS sequence"/>
</dbReference>
<accession>A0A0N8QTK3</accession>
<evidence type="ECO:0000313" key="4">
    <source>
        <dbReference type="Proteomes" id="UP000278587"/>
    </source>
</evidence>
<evidence type="ECO:0000313" key="2">
    <source>
        <dbReference type="EMBL" id="RMV69945.1"/>
    </source>
</evidence>
<protein>
    <recommendedName>
        <fullName evidence="5">Helix-turn-helix domain-containing protein</fullName>
    </recommendedName>
</protein>
<evidence type="ECO:0008006" key="5">
    <source>
        <dbReference type="Google" id="ProtNLM"/>
    </source>
</evidence>
<dbReference type="Proteomes" id="UP000269872">
    <property type="component" value="Unassembled WGS sequence"/>
</dbReference>
<evidence type="ECO:0000313" key="3">
    <source>
        <dbReference type="Proteomes" id="UP000269872"/>
    </source>
</evidence>
<proteinExistence type="predicted"/>
<dbReference type="EMBL" id="RBUY01000195">
    <property type="protein sequence ID" value="RMV69945.1"/>
    <property type="molecule type" value="Genomic_DNA"/>
</dbReference>
<sequence length="78" mass="8241">MTSSVEEEIAARLAAAGVTPLIGGLVPEPATAELLGYAPSYLRRLAAEGHAPIPFVRRGNRRFYKVADIVSFATNTAA</sequence>
<evidence type="ECO:0000313" key="1">
    <source>
        <dbReference type="EMBL" id="RMM12116.1"/>
    </source>
</evidence>